<evidence type="ECO:0000313" key="2">
    <source>
        <dbReference type="Proteomes" id="UP000823775"/>
    </source>
</evidence>
<accession>A0ABS8RRP0</accession>
<keyword evidence="2" id="KW-1185">Reference proteome</keyword>
<dbReference type="Proteomes" id="UP000823775">
    <property type="component" value="Unassembled WGS sequence"/>
</dbReference>
<dbReference type="EMBL" id="JACEIK010000095">
    <property type="protein sequence ID" value="MCD7449470.1"/>
    <property type="molecule type" value="Genomic_DNA"/>
</dbReference>
<reference evidence="1 2" key="1">
    <citation type="journal article" date="2021" name="BMC Genomics">
        <title>Datura genome reveals duplications of psychoactive alkaloid biosynthetic genes and high mutation rate following tissue culture.</title>
        <authorList>
            <person name="Rajewski A."/>
            <person name="Carter-House D."/>
            <person name="Stajich J."/>
            <person name="Litt A."/>
        </authorList>
    </citation>
    <scope>NUCLEOTIDE SEQUENCE [LARGE SCALE GENOMIC DNA]</scope>
    <source>
        <strain evidence="1">AR-01</strain>
    </source>
</reference>
<comment type="caution">
    <text evidence="1">The sequence shown here is derived from an EMBL/GenBank/DDBJ whole genome shotgun (WGS) entry which is preliminary data.</text>
</comment>
<gene>
    <name evidence="1" type="ORF">HAX54_052432</name>
</gene>
<name>A0ABS8RRP0_DATST</name>
<sequence length="179" mass="20689">MESSYDMLESLKDMFGEHNRATKQTTMKALLNTKMAEVSSVRDHVLRNLKKRTSFSIDGINQKMKLLLVVQLLLQTVLMSLKSLDPLKAKTMSQRRMGKDLLKMKPIGRRNILVSKEKIKGNTFPQRNSPRLQILFLQSVWLNFAQLLLISNFRLLNETNIMAKSENNKNSIVFVMPQH</sequence>
<evidence type="ECO:0000313" key="1">
    <source>
        <dbReference type="EMBL" id="MCD7449470.1"/>
    </source>
</evidence>
<proteinExistence type="predicted"/>
<organism evidence="1 2">
    <name type="scientific">Datura stramonium</name>
    <name type="common">Jimsonweed</name>
    <name type="synonym">Common thornapple</name>
    <dbReference type="NCBI Taxonomy" id="4076"/>
    <lineage>
        <taxon>Eukaryota</taxon>
        <taxon>Viridiplantae</taxon>
        <taxon>Streptophyta</taxon>
        <taxon>Embryophyta</taxon>
        <taxon>Tracheophyta</taxon>
        <taxon>Spermatophyta</taxon>
        <taxon>Magnoliopsida</taxon>
        <taxon>eudicotyledons</taxon>
        <taxon>Gunneridae</taxon>
        <taxon>Pentapetalae</taxon>
        <taxon>asterids</taxon>
        <taxon>lamiids</taxon>
        <taxon>Solanales</taxon>
        <taxon>Solanaceae</taxon>
        <taxon>Solanoideae</taxon>
        <taxon>Datureae</taxon>
        <taxon>Datura</taxon>
    </lineage>
</organism>
<protein>
    <submittedName>
        <fullName evidence="1">Uncharacterized protein</fullName>
    </submittedName>
</protein>